<dbReference type="InterPro" id="IPR001680">
    <property type="entry name" value="WD40_rpt"/>
</dbReference>
<dbReference type="STRING" id="64144.ENSATEP00000026967"/>
<dbReference type="InterPro" id="IPR015943">
    <property type="entry name" value="WD40/YVTN_repeat-like_dom_sf"/>
</dbReference>
<evidence type="ECO:0000259" key="5">
    <source>
        <dbReference type="PROSITE" id="PS50105"/>
    </source>
</evidence>
<dbReference type="InterPro" id="IPR036322">
    <property type="entry name" value="WD40_repeat_dom_sf"/>
</dbReference>
<feature type="repeat" description="WD" evidence="4">
    <location>
        <begin position="263"/>
        <end position="304"/>
    </location>
</feature>
<proteinExistence type="predicted"/>
<evidence type="ECO:0000256" key="3">
    <source>
        <dbReference type="ARBA" id="ARBA00022737"/>
    </source>
</evidence>
<dbReference type="SUPFAM" id="SSF50978">
    <property type="entry name" value="WD40 repeat-like"/>
    <property type="match status" value="1"/>
</dbReference>
<feature type="domain" description="SAM" evidence="5">
    <location>
        <begin position="328"/>
        <end position="391"/>
    </location>
</feature>
<dbReference type="Gene3D" id="3.30.40.10">
    <property type="entry name" value="Zinc/RING finger domain, C3HC4 (zinc finger)"/>
    <property type="match status" value="1"/>
</dbReference>
<keyword evidence="2 4" id="KW-0853">WD repeat</keyword>
<dbReference type="InterPro" id="IPR013083">
    <property type="entry name" value="Znf_RING/FYVE/PHD"/>
</dbReference>
<feature type="domain" description="U-box" evidence="6">
    <location>
        <begin position="396"/>
        <end position="467"/>
    </location>
</feature>
<dbReference type="InterPro" id="IPR001660">
    <property type="entry name" value="SAM"/>
</dbReference>
<dbReference type="PROSITE" id="PS00678">
    <property type="entry name" value="WD_REPEATS_1"/>
    <property type="match status" value="1"/>
</dbReference>
<dbReference type="Gene3D" id="1.10.150.50">
    <property type="entry name" value="Transcription Factor, Ets-1"/>
    <property type="match status" value="1"/>
</dbReference>
<dbReference type="InterPro" id="IPR013761">
    <property type="entry name" value="SAM/pointed_sf"/>
</dbReference>
<dbReference type="InterPro" id="IPR003613">
    <property type="entry name" value="Ubox_domain"/>
</dbReference>
<dbReference type="GeneTree" id="ENSGT00940000157230"/>
<name>A0A3Q1IXP4_ANATE</name>
<dbReference type="SMART" id="SM00454">
    <property type="entry name" value="SAM"/>
    <property type="match status" value="1"/>
</dbReference>
<feature type="repeat" description="WD" evidence="4">
    <location>
        <begin position="105"/>
        <end position="135"/>
    </location>
</feature>
<dbReference type="SUPFAM" id="SSF57850">
    <property type="entry name" value="RING/U-box"/>
    <property type="match status" value="1"/>
</dbReference>
<dbReference type="Pfam" id="PF00400">
    <property type="entry name" value="WD40"/>
    <property type="match status" value="6"/>
</dbReference>
<dbReference type="AlphaFoldDB" id="A0A3Q1IXP4"/>
<evidence type="ECO:0000256" key="2">
    <source>
        <dbReference type="ARBA" id="ARBA00022574"/>
    </source>
</evidence>
<evidence type="ECO:0000256" key="1">
    <source>
        <dbReference type="ARBA" id="ARBA00020894"/>
    </source>
</evidence>
<dbReference type="PROSITE" id="PS51698">
    <property type="entry name" value="U_BOX"/>
    <property type="match status" value="1"/>
</dbReference>
<dbReference type="Pfam" id="PF00536">
    <property type="entry name" value="SAM_1"/>
    <property type="match status" value="1"/>
</dbReference>
<dbReference type="InterPro" id="IPR019775">
    <property type="entry name" value="WD40_repeat_CS"/>
</dbReference>
<gene>
    <name evidence="7" type="primary">WDSUB1</name>
</gene>
<evidence type="ECO:0000256" key="4">
    <source>
        <dbReference type="PROSITE-ProRule" id="PRU00221"/>
    </source>
</evidence>
<reference evidence="7" key="3">
    <citation type="submission" date="2025-09" db="UniProtKB">
        <authorList>
            <consortium name="Ensembl"/>
        </authorList>
    </citation>
    <scope>IDENTIFICATION</scope>
</reference>
<feature type="repeat" description="WD" evidence="4">
    <location>
        <begin position="9"/>
        <end position="48"/>
    </location>
</feature>
<dbReference type="InterPro" id="IPR052085">
    <property type="entry name" value="WD-SAM-U-box"/>
</dbReference>
<protein>
    <recommendedName>
        <fullName evidence="1">WD repeat, SAM and U-box domain-containing protein 1</fullName>
    </recommendedName>
</protein>
<dbReference type="PANTHER" id="PTHR46573">
    <property type="entry name" value="WD REPEAT, SAM AND U-BOX DOMAIN-CONTAINING PROTEIN 1"/>
    <property type="match status" value="1"/>
</dbReference>
<dbReference type="SMART" id="SM00504">
    <property type="entry name" value="Ubox"/>
    <property type="match status" value="1"/>
</dbReference>
<keyword evidence="3" id="KW-0677">Repeat</keyword>
<sequence length="467" mass="50962">FNVRSHVALRQHTDEISCCAFSASLLATCSADKTLRVYSTRDFSELRCSPLSGHAYGVHCCCFSSCGSYLISCSTDGSAVVWRSDTGEAAAVLQHPSRSPLRVCALAPDSSLLLAGASDGTVALWDFASKTLRRCGAVSEASVVACCFSPCGQMFMTGCTYGDLKLWDVDVSLLHAEKDAHDLGVACCRFASQFTVDGCCVEFRLASCGQDSQLKIWIVSQREGAVCTMKLLHVLTSQSAPVLSCAFSSDGDLVNLGTLLHTLRQHDRYVTAVALSPTMPWIATGSMDRIVNVWRVGDGDSSRTGNRLTENSLGRKLPGHSRLLLADWSEEDVQTWLCEEGLEELVSIFKVNNMDGLELSQLSKETAAELGIESVGLRRRLLRKIEALKAEQSGSEAPDEFLCPITRELMEDPVIAADGYSYERESIESWIRGKNKTSPMTNLPLQTTLLTPNRSLKMAITRWKSGQ</sequence>
<keyword evidence="8" id="KW-1185">Reference proteome</keyword>
<dbReference type="Ensembl" id="ENSATET00000027394.3">
    <property type="protein sequence ID" value="ENSATEP00000026967.2"/>
    <property type="gene ID" value="ENSATEG00000018643.3"/>
</dbReference>
<reference evidence="7" key="1">
    <citation type="submission" date="2021-04" db="EMBL/GenBank/DDBJ databases">
        <authorList>
            <consortium name="Wellcome Sanger Institute Data Sharing"/>
        </authorList>
    </citation>
    <scope>NUCLEOTIDE SEQUENCE [LARGE SCALE GENOMIC DNA]</scope>
</reference>
<organism evidence="7 8">
    <name type="scientific">Anabas testudineus</name>
    <name type="common">Climbing perch</name>
    <name type="synonym">Anthias testudineus</name>
    <dbReference type="NCBI Taxonomy" id="64144"/>
    <lineage>
        <taxon>Eukaryota</taxon>
        <taxon>Metazoa</taxon>
        <taxon>Chordata</taxon>
        <taxon>Craniata</taxon>
        <taxon>Vertebrata</taxon>
        <taxon>Euteleostomi</taxon>
        <taxon>Actinopterygii</taxon>
        <taxon>Neopterygii</taxon>
        <taxon>Teleostei</taxon>
        <taxon>Neoteleostei</taxon>
        <taxon>Acanthomorphata</taxon>
        <taxon>Anabantaria</taxon>
        <taxon>Anabantiformes</taxon>
        <taxon>Anabantoidei</taxon>
        <taxon>Anabantidae</taxon>
        <taxon>Anabas</taxon>
    </lineage>
</organism>
<dbReference type="GO" id="GO:0004842">
    <property type="term" value="F:ubiquitin-protein transferase activity"/>
    <property type="evidence" value="ECO:0007669"/>
    <property type="project" value="InterPro"/>
</dbReference>
<dbReference type="PANTHER" id="PTHR46573:SF1">
    <property type="entry name" value="WD REPEAT, SAM AND U-BOX DOMAIN-CONTAINING PROTEIN 1"/>
    <property type="match status" value="1"/>
</dbReference>
<evidence type="ECO:0000313" key="7">
    <source>
        <dbReference type="Ensembl" id="ENSATEP00000026967.2"/>
    </source>
</evidence>
<reference evidence="7" key="2">
    <citation type="submission" date="2025-08" db="UniProtKB">
        <authorList>
            <consortium name="Ensembl"/>
        </authorList>
    </citation>
    <scope>IDENTIFICATION</scope>
</reference>
<dbReference type="Pfam" id="PF04564">
    <property type="entry name" value="U-box"/>
    <property type="match status" value="1"/>
</dbReference>
<dbReference type="OrthoDB" id="10064100at2759"/>
<dbReference type="PROSITE" id="PS50294">
    <property type="entry name" value="WD_REPEATS_REGION"/>
    <property type="match status" value="2"/>
</dbReference>
<dbReference type="SMART" id="SM00320">
    <property type="entry name" value="WD40"/>
    <property type="match status" value="6"/>
</dbReference>
<evidence type="ECO:0000259" key="6">
    <source>
        <dbReference type="PROSITE" id="PS51698"/>
    </source>
</evidence>
<dbReference type="CDD" id="cd00200">
    <property type="entry name" value="WD40"/>
    <property type="match status" value="1"/>
</dbReference>
<dbReference type="CDD" id="cd16655">
    <property type="entry name" value="RING-Ubox_WDSUB1-like"/>
    <property type="match status" value="1"/>
</dbReference>
<dbReference type="SUPFAM" id="SSF47769">
    <property type="entry name" value="SAM/Pointed domain"/>
    <property type="match status" value="1"/>
</dbReference>
<evidence type="ECO:0000313" key="8">
    <source>
        <dbReference type="Proteomes" id="UP000265040"/>
    </source>
</evidence>
<accession>A0A3Q1IXP4</accession>
<dbReference type="InParanoid" id="A0A3Q1IXP4"/>
<dbReference type="GO" id="GO:0016567">
    <property type="term" value="P:protein ubiquitination"/>
    <property type="evidence" value="ECO:0007669"/>
    <property type="project" value="InterPro"/>
</dbReference>
<dbReference type="PROSITE" id="PS50105">
    <property type="entry name" value="SAM_DOMAIN"/>
    <property type="match status" value="1"/>
</dbReference>
<feature type="repeat" description="WD" evidence="4">
    <location>
        <begin position="51"/>
        <end position="92"/>
    </location>
</feature>
<dbReference type="Proteomes" id="UP000265040">
    <property type="component" value="Chromosome 21"/>
</dbReference>
<dbReference type="Gene3D" id="2.130.10.10">
    <property type="entry name" value="YVTN repeat-like/Quinoprotein amine dehydrogenase"/>
    <property type="match status" value="3"/>
</dbReference>
<dbReference type="PROSITE" id="PS50082">
    <property type="entry name" value="WD_REPEATS_2"/>
    <property type="match status" value="4"/>
</dbReference>